<evidence type="ECO:0000256" key="8">
    <source>
        <dbReference type="ARBA" id="ARBA00022982"/>
    </source>
</evidence>
<dbReference type="GO" id="GO:0016682">
    <property type="term" value="F:oxidoreductase activity, acting on diphenols and related substances as donors, oxygen as acceptor"/>
    <property type="evidence" value="ECO:0007669"/>
    <property type="project" value="TreeGrafter"/>
</dbReference>
<name>A0A6L7A5E2_LEULA</name>
<keyword evidence="4 12" id="KW-1003">Cell membrane</keyword>
<dbReference type="RefSeq" id="WP_029509067.1">
    <property type="nucleotide sequence ID" value="NZ_DAITWI010000001.1"/>
</dbReference>
<evidence type="ECO:0000313" key="13">
    <source>
        <dbReference type="EMBL" id="MWN20766.1"/>
    </source>
</evidence>
<dbReference type="GO" id="GO:0005886">
    <property type="term" value="C:plasma membrane"/>
    <property type="evidence" value="ECO:0007669"/>
    <property type="project" value="UniProtKB-SubCell"/>
</dbReference>
<comment type="caution">
    <text evidence="13">The sequence shown here is derived from an EMBL/GenBank/DDBJ whole genome shotgun (WGS) entry which is preliminary data.</text>
</comment>
<evidence type="ECO:0000256" key="4">
    <source>
        <dbReference type="ARBA" id="ARBA00022475"/>
    </source>
</evidence>
<dbReference type="PIRSF" id="PIRSF006446">
    <property type="entry name" value="Cyt_quinol_oxidase_1"/>
    <property type="match status" value="1"/>
</dbReference>
<keyword evidence="11 12" id="KW-0472">Membrane</keyword>
<evidence type="ECO:0000256" key="10">
    <source>
        <dbReference type="ARBA" id="ARBA00023004"/>
    </source>
</evidence>
<dbReference type="Pfam" id="PF01654">
    <property type="entry name" value="Cyt_bd_oxida_I"/>
    <property type="match status" value="1"/>
</dbReference>
<protein>
    <submittedName>
        <fullName evidence="13">Cytochrome ubiquinol oxidase subunit I</fullName>
    </submittedName>
</protein>
<organism evidence="13 14">
    <name type="scientific">Leuconostoc lactis</name>
    <dbReference type="NCBI Taxonomy" id="1246"/>
    <lineage>
        <taxon>Bacteria</taxon>
        <taxon>Bacillati</taxon>
        <taxon>Bacillota</taxon>
        <taxon>Bacilli</taxon>
        <taxon>Lactobacillales</taxon>
        <taxon>Lactobacillaceae</taxon>
        <taxon>Leuconostoc</taxon>
    </lineage>
</organism>
<evidence type="ECO:0000256" key="1">
    <source>
        <dbReference type="ARBA" id="ARBA00004651"/>
    </source>
</evidence>
<evidence type="ECO:0000256" key="5">
    <source>
        <dbReference type="ARBA" id="ARBA00022617"/>
    </source>
</evidence>
<evidence type="ECO:0000256" key="6">
    <source>
        <dbReference type="ARBA" id="ARBA00022692"/>
    </source>
</evidence>
<evidence type="ECO:0000313" key="14">
    <source>
        <dbReference type="Proteomes" id="UP000478636"/>
    </source>
</evidence>
<gene>
    <name evidence="13" type="ORF">GQS40_03645</name>
</gene>
<comment type="subcellular location">
    <subcellularLocation>
        <location evidence="1">Cell membrane</location>
        <topology evidence="1">Multi-pass membrane protein</topology>
    </subcellularLocation>
</comment>
<dbReference type="GO" id="GO:0070069">
    <property type="term" value="C:cytochrome complex"/>
    <property type="evidence" value="ECO:0007669"/>
    <property type="project" value="UniProtKB-UniRule"/>
</dbReference>
<dbReference type="GO" id="GO:0046872">
    <property type="term" value="F:metal ion binding"/>
    <property type="evidence" value="ECO:0007669"/>
    <property type="project" value="UniProtKB-UniRule"/>
</dbReference>
<feature type="transmembrane region" description="Helical" evidence="12">
    <location>
        <begin position="95"/>
        <end position="119"/>
    </location>
</feature>
<feature type="transmembrane region" description="Helical" evidence="12">
    <location>
        <begin position="438"/>
        <end position="459"/>
    </location>
</feature>
<dbReference type="InterPro" id="IPR002585">
    <property type="entry name" value="Cyt-d_ubiquinol_oxidase_su_1"/>
</dbReference>
<feature type="transmembrane region" description="Helical" evidence="12">
    <location>
        <begin position="57"/>
        <end position="75"/>
    </location>
</feature>
<dbReference type="Proteomes" id="UP000478636">
    <property type="component" value="Unassembled WGS sequence"/>
</dbReference>
<keyword evidence="5 12" id="KW-0349">Heme</keyword>
<feature type="transmembrane region" description="Helical" evidence="12">
    <location>
        <begin position="386"/>
        <end position="408"/>
    </location>
</feature>
<dbReference type="EMBL" id="WSZI01000013">
    <property type="protein sequence ID" value="MWN20766.1"/>
    <property type="molecule type" value="Genomic_DNA"/>
</dbReference>
<sequence>MVTLVGILDLARFQFAMTTIFHFFFVPMSIGLGVVVSIMETMYVIKKDETYKKMAQFWGKIFLLSFAVGVVTGLIQEFQFGMNWSEYSRYVGDIFGSLLAIEALVAFFAESTFIGLWVFTWDRFKPSIHVLFIWITTIGSMMSSLWILAANSFMQNPVGYAIDNHMGRAELKSFSALLANKQLWVEFPHVVVGTLVTAGFLVAGMSAFKLLKLKKGDSEIPFFRKSINIALIVGLIGIGGALISGDKHAYDLQSMQPMKYAAMEGVDKTINSADRKDKAQPWSLISVTNPKTHEVIANVEIPYVLSILGNHSLTGGKTIGTTELEKEFQKKYGKANPEIKSYYVPENTLFYSFRVMAMGAGALLLLAIVALWMNRRKSQLILTQRWFLWLMGIATFAPFLINTAGWLVTELGRYPWVVYGLMPISDAVSPNVSTASLLISNIIYFLTFASLGGVMIWLARRVLHAGPNAEDTEHLSPSDPYSHLAKGGEA</sequence>
<feature type="transmembrane region" description="Helical" evidence="12">
    <location>
        <begin position="187"/>
        <end position="208"/>
    </location>
</feature>
<dbReference type="GO" id="GO:0009055">
    <property type="term" value="F:electron transfer activity"/>
    <property type="evidence" value="ECO:0007669"/>
    <property type="project" value="UniProtKB-UniRule"/>
</dbReference>
<evidence type="ECO:0000256" key="9">
    <source>
        <dbReference type="ARBA" id="ARBA00022989"/>
    </source>
</evidence>
<keyword evidence="3 12" id="KW-0813">Transport</keyword>
<evidence type="ECO:0000256" key="7">
    <source>
        <dbReference type="ARBA" id="ARBA00022723"/>
    </source>
</evidence>
<comment type="similarity">
    <text evidence="2 12">Belongs to the cytochrome ubiquinol oxidase subunit 1 family.</text>
</comment>
<dbReference type="PANTHER" id="PTHR30365:SF15">
    <property type="entry name" value="CYTOCHROME BD UBIQUINOL OXIDASE SUBUNIT 1"/>
    <property type="match status" value="1"/>
</dbReference>
<accession>A0A6L7A5E2</accession>
<proteinExistence type="inferred from homology"/>
<evidence type="ECO:0000256" key="2">
    <source>
        <dbReference type="ARBA" id="ARBA00009819"/>
    </source>
</evidence>
<feature type="transmembrane region" description="Helical" evidence="12">
    <location>
        <begin position="131"/>
        <end position="149"/>
    </location>
</feature>
<dbReference type="PANTHER" id="PTHR30365">
    <property type="entry name" value="CYTOCHROME D UBIQUINOL OXIDASE"/>
    <property type="match status" value="1"/>
</dbReference>
<evidence type="ECO:0000256" key="11">
    <source>
        <dbReference type="ARBA" id="ARBA00023136"/>
    </source>
</evidence>
<evidence type="ECO:0000256" key="3">
    <source>
        <dbReference type="ARBA" id="ARBA00022448"/>
    </source>
</evidence>
<keyword evidence="10 12" id="KW-0408">Iron</keyword>
<dbReference type="AlphaFoldDB" id="A0A6L7A5E2"/>
<dbReference type="GO" id="GO:0020037">
    <property type="term" value="F:heme binding"/>
    <property type="evidence" value="ECO:0007669"/>
    <property type="project" value="TreeGrafter"/>
</dbReference>
<keyword evidence="8 12" id="KW-0249">Electron transport</keyword>
<reference evidence="13 14" key="1">
    <citation type="submission" date="2019-12" db="EMBL/GenBank/DDBJ databases">
        <title>Complete genome sequence of Leuconostoc lactis strain AVN1 provides insights into metabolic potential.</title>
        <authorList>
            <person name="Besrour N."/>
            <person name="Najjari A."/>
            <person name="Fhoula I."/>
            <person name="Jaballah S."/>
            <person name="Klibi N."/>
            <person name="Ouzari H.I."/>
        </authorList>
    </citation>
    <scope>NUCLEOTIDE SEQUENCE [LARGE SCALE GENOMIC DNA]</scope>
    <source>
        <strain evidence="13 14">AVN1</strain>
    </source>
</reference>
<keyword evidence="9 12" id="KW-1133">Transmembrane helix</keyword>
<evidence type="ECO:0000256" key="12">
    <source>
        <dbReference type="PIRNR" id="PIRNR006446"/>
    </source>
</evidence>
<keyword evidence="6 12" id="KW-0812">Transmembrane</keyword>
<feature type="transmembrane region" description="Helical" evidence="12">
    <location>
        <begin position="229"/>
        <end position="245"/>
    </location>
</feature>
<feature type="transmembrane region" description="Helical" evidence="12">
    <location>
        <begin position="351"/>
        <end position="374"/>
    </location>
</feature>
<keyword evidence="7 12" id="KW-0479">Metal-binding</keyword>
<feature type="transmembrane region" description="Helical" evidence="12">
    <location>
        <begin position="20"/>
        <end position="45"/>
    </location>
</feature>
<dbReference type="GO" id="GO:0019646">
    <property type="term" value="P:aerobic electron transport chain"/>
    <property type="evidence" value="ECO:0007669"/>
    <property type="project" value="InterPro"/>
</dbReference>